<feature type="transmembrane region" description="Helical" evidence="2">
    <location>
        <begin position="113"/>
        <end position="136"/>
    </location>
</feature>
<dbReference type="GO" id="GO:0016020">
    <property type="term" value="C:membrane"/>
    <property type="evidence" value="ECO:0007669"/>
    <property type="project" value="InterPro"/>
</dbReference>
<accession>A0A8J3Q644</accession>
<feature type="transmembrane region" description="Helical" evidence="2">
    <location>
        <begin position="174"/>
        <end position="196"/>
    </location>
</feature>
<feature type="transmembrane region" description="Helical" evidence="2">
    <location>
        <begin position="203"/>
        <end position="220"/>
    </location>
</feature>
<sequence length="221" mass="21911">MLWGAVAGVASLVGVVALNLGLASAAMATVAPVAAVTAALVPMIGGLLLGERPAFAAIMGAVAAVLAIVMVSSGGNPGGELIRVQVVGLALISGVAFGLFFLLLGQAGPEAGMWPLIADKMTSVALGLIVLQRVGMSSLNAVLKVRQVVMLAVLAGAFDTVATALYLLSAHSGHVSIVAPVAALYPASTVALALVFNRERLQPIQFAGLGLAGVALVLAAT</sequence>
<keyword evidence="2" id="KW-1133">Transmembrane helix</keyword>
<dbReference type="EMBL" id="BONY01000013">
    <property type="protein sequence ID" value="GIH04530.1"/>
    <property type="molecule type" value="Genomic_DNA"/>
</dbReference>
<reference evidence="4" key="1">
    <citation type="submission" date="2021-01" db="EMBL/GenBank/DDBJ databases">
        <title>Whole genome shotgun sequence of Rhizocola hellebori NBRC 109834.</title>
        <authorList>
            <person name="Komaki H."/>
            <person name="Tamura T."/>
        </authorList>
    </citation>
    <scope>NUCLEOTIDE SEQUENCE</scope>
    <source>
        <strain evidence="4">NBRC 109834</strain>
    </source>
</reference>
<protein>
    <recommendedName>
        <fullName evidence="3">EamA domain-containing protein</fullName>
    </recommendedName>
</protein>
<evidence type="ECO:0000259" key="3">
    <source>
        <dbReference type="Pfam" id="PF00892"/>
    </source>
</evidence>
<dbReference type="InterPro" id="IPR000620">
    <property type="entry name" value="EamA_dom"/>
</dbReference>
<dbReference type="Pfam" id="PF00892">
    <property type="entry name" value="EamA"/>
    <property type="match status" value="1"/>
</dbReference>
<comment type="caution">
    <text evidence="4">The sequence shown here is derived from an EMBL/GenBank/DDBJ whole genome shotgun (WGS) entry which is preliminary data.</text>
</comment>
<keyword evidence="2" id="KW-0812">Transmembrane</keyword>
<keyword evidence="5" id="KW-1185">Reference proteome</keyword>
<feature type="transmembrane region" description="Helical" evidence="2">
    <location>
        <begin position="148"/>
        <end position="168"/>
    </location>
</feature>
<organism evidence="4 5">
    <name type="scientific">Rhizocola hellebori</name>
    <dbReference type="NCBI Taxonomy" id="1392758"/>
    <lineage>
        <taxon>Bacteria</taxon>
        <taxon>Bacillati</taxon>
        <taxon>Actinomycetota</taxon>
        <taxon>Actinomycetes</taxon>
        <taxon>Micromonosporales</taxon>
        <taxon>Micromonosporaceae</taxon>
        <taxon>Rhizocola</taxon>
    </lineage>
</organism>
<keyword evidence="2" id="KW-0472">Membrane</keyword>
<dbReference type="AlphaFoldDB" id="A0A8J3Q644"/>
<comment type="similarity">
    <text evidence="1">Belongs to the EamA transporter family.</text>
</comment>
<feature type="transmembrane region" description="Helical" evidence="2">
    <location>
        <begin position="86"/>
        <end position="107"/>
    </location>
</feature>
<gene>
    <name evidence="4" type="ORF">Rhe02_25970</name>
</gene>
<feature type="domain" description="EamA" evidence="3">
    <location>
        <begin position="88"/>
        <end position="219"/>
    </location>
</feature>
<feature type="transmembrane region" description="Helical" evidence="2">
    <location>
        <begin position="54"/>
        <end position="74"/>
    </location>
</feature>
<evidence type="ECO:0000256" key="2">
    <source>
        <dbReference type="SAM" id="Phobius"/>
    </source>
</evidence>
<evidence type="ECO:0000313" key="4">
    <source>
        <dbReference type="EMBL" id="GIH04530.1"/>
    </source>
</evidence>
<name>A0A8J3Q644_9ACTN</name>
<evidence type="ECO:0000313" key="5">
    <source>
        <dbReference type="Proteomes" id="UP000612899"/>
    </source>
</evidence>
<dbReference type="InterPro" id="IPR037185">
    <property type="entry name" value="EmrE-like"/>
</dbReference>
<dbReference type="Proteomes" id="UP000612899">
    <property type="component" value="Unassembled WGS sequence"/>
</dbReference>
<evidence type="ECO:0000256" key="1">
    <source>
        <dbReference type="ARBA" id="ARBA00007362"/>
    </source>
</evidence>
<proteinExistence type="inferred from homology"/>
<dbReference type="SUPFAM" id="SSF103481">
    <property type="entry name" value="Multidrug resistance efflux transporter EmrE"/>
    <property type="match status" value="2"/>
</dbReference>